<dbReference type="EMBL" id="FWFL01000010">
    <property type="protein sequence ID" value="SLN62799.1"/>
    <property type="molecule type" value="Genomic_DNA"/>
</dbReference>
<accession>A0A1Y5TKZ6</accession>
<protein>
    <recommendedName>
        <fullName evidence="3">DUF3489 domain-containing protein</fullName>
    </recommendedName>
</protein>
<dbReference type="InterPro" id="IPR021880">
    <property type="entry name" value="DUF3489"/>
</dbReference>
<keyword evidence="2" id="KW-1185">Reference proteome</keyword>
<name>A0A1Y5TKZ6_9RHOB</name>
<evidence type="ECO:0008006" key="3">
    <source>
        <dbReference type="Google" id="ProtNLM"/>
    </source>
</evidence>
<dbReference type="AlphaFoldDB" id="A0A1Y5TKZ6"/>
<dbReference type="RefSeq" id="WP_235862327.1">
    <property type="nucleotide sequence ID" value="NZ_FWFL01000010.1"/>
</dbReference>
<organism evidence="1 2">
    <name type="scientific">Roseovarius litorisediminis</name>
    <dbReference type="NCBI Taxonomy" id="1312363"/>
    <lineage>
        <taxon>Bacteria</taxon>
        <taxon>Pseudomonadati</taxon>
        <taxon>Pseudomonadota</taxon>
        <taxon>Alphaproteobacteria</taxon>
        <taxon>Rhodobacterales</taxon>
        <taxon>Roseobacteraceae</taxon>
        <taxon>Roseovarius</taxon>
    </lineage>
</organism>
<evidence type="ECO:0000313" key="2">
    <source>
        <dbReference type="Proteomes" id="UP000193827"/>
    </source>
</evidence>
<sequence length="104" mass="11906">MAKLNKDKTADEHVRWIVRPHRKRPTKERMTKRDQLIRMLGAKNGAGVDAICRKLSWQPHTTRAAISGLRKSGFEVQSEKPNPSKPRRYCIVDQLMVEAADNAN</sequence>
<reference evidence="1 2" key="1">
    <citation type="submission" date="2017-03" db="EMBL/GenBank/DDBJ databases">
        <authorList>
            <person name="Afonso C.L."/>
            <person name="Miller P.J."/>
            <person name="Scott M.A."/>
            <person name="Spackman E."/>
            <person name="Goraichik I."/>
            <person name="Dimitrov K.M."/>
            <person name="Suarez D.L."/>
            <person name="Swayne D.E."/>
        </authorList>
    </citation>
    <scope>NUCLEOTIDE SEQUENCE [LARGE SCALE GENOMIC DNA]</scope>
    <source>
        <strain evidence="1 2">CECT 8287</strain>
    </source>
</reference>
<proteinExistence type="predicted"/>
<gene>
    <name evidence="1" type="ORF">PEL8287_03441</name>
</gene>
<dbReference type="Proteomes" id="UP000193827">
    <property type="component" value="Unassembled WGS sequence"/>
</dbReference>
<dbReference type="Pfam" id="PF11994">
    <property type="entry name" value="DUF3489"/>
    <property type="match status" value="1"/>
</dbReference>
<evidence type="ECO:0000313" key="1">
    <source>
        <dbReference type="EMBL" id="SLN62799.1"/>
    </source>
</evidence>